<reference evidence="1" key="1">
    <citation type="submission" date="2018-05" db="EMBL/GenBank/DDBJ databases">
        <authorList>
            <person name="Lanie J.A."/>
            <person name="Ng W.-L."/>
            <person name="Kazmierczak K.M."/>
            <person name="Andrzejewski T.M."/>
            <person name="Davidsen T.M."/>
            <person name="Wayne K.J."/>
            <person name="Tettelin H."/>
            <person name="Glass J.I."/>
            <person name="Rusch D."/>
            <person name="Podicherti R."/>
            <person name="Tsui H.-C.T."/>
            <person name="Winkler M.E."/>
        </authorList>
    </citation>
    <scope>NUCLEOTIDE SEQUENCE</scope>
</reference>
<evidence type="ECO:0000313" key="1">
    <source>
        <dbReference type="EMBL" id="SVE34333.1"/>
    </source>
</evidence>
<sequence length="40" mass="4663">MSQTGSTIKGRQQFLNDCYRKARDAFIHTWGPDEELSLDF</sequence>
<gene>
    <name evidence="1" type="ORF">METZ01_LOCUS487187</name>
</gene>
<protein>
    <submittedName>
        <fullName evidence="1">Uncharacterized protein</fullName>
    </submittedName>
</protein>
<name>A0A383CQL4_9ZZZZ</name>
<dbReference type="EMBL" id="UINC01210726">
    <property type="protein sequence ID" value="SVE34333.1"/>
    <property type="molecule type" value="Genomic_DNA"/>
</dbReference>
<organism evidence="1">
    <name type="scientific">marine metagenome</name>
    <dbReference type="NCBI Taxonomy" id="408172"/>
    <lineage>
        <taxon>unclassified sequences</taxon>
        <taxon>metagenomes</taxon>
        <taxon>ecological metagenomes</taxon>
    </lineage>
</organism>
<accession>A0A383CQL4</accession>
<proteinExistence type="predicted"/>
<dbReference type="AlphaFoldDB" id="A0A383CQL4"/>